<organism evidence="2 3">
    <name type="scientific">Bemisia tabaci</name>
    <name type="common">Sweetpotato whitefly</name>
    <name type="synonym">Aleurodes tabaci</name>
    <dbReference type="NCBI Taxonomy" id="7038"/>
    <lineage>
        <taxon>Eukaryota</taxon>
        <taxon>Metazoa</taxon>
        <taxon>Ecdysozoa</taxon>
        <taxon>Arthropoda</taxon>
        <taxon>Hexapoda</taxon>
        <taxon>Insecta</taxon>
        <taxon>Pterygota</taxon>
        <taxon>Neoptera</taxon>
        <taxon>Paraneoptera</taxon>
        <taxon>Hemiptera</taxon>
        <taxon>Sternorrhyncha</taxon>
        <taxon>Aleyrodoidea</taxon>
        <taxon>Aleyrodidae</taxon>
        <taxon>Aleyrodinae</taxon>
        <taxon>Bemisia</taxon>
    </lineage>
</organism>
<dbReference type="KEGG" id="btab:109040237"/>
<sequence length="213" mass="24817">MDRRSKCLLNAIFQLLCMIQGYTSQDLVVPPFKKFRDTVVGLKNALLDFQIIPDVLEDVPLQVIKVKFQDKIVNLGNKLTLLDIMVPPTHVSWEFEKGALYTLIMSGPDYPSRMLPEFREYPHWVVGNIPGNSYLAGETVFDYHDPPETYHPGTHRFVFTLYKQNGSEPVEFDENILKKENMILFRKYFKTEIFGRKYRMEAPIGVNFFEVDL</sequence>
<feature type="chain" id="PRO_5040513166" description="Phosphatidylethanolamine-binding protein" evidence="1">
    <location>
        <begin position="25"/>
        <end position="213"/>
    </location>
</feature>
<dbReference type="SUPFAM" id="SSF49777">
    <property type="entry name" value="PEBP-like"/>
    <property type="match status" value="1"/>
</dbReference>
<keyword evidence="1" id="KW-0732">Signal</keyword>
<evidence type="ECO:0000256" key="1">
    <source>
        <dbReference type="SAM" id="SignalP"/>
    </source>
</evidence>
<protein>
    <recommendedName>
        <fullName evidence="4">Phosphatidylethanolamine-binding protein</fullName>
    </recommendedName>
</protein>
<feature type="signal peptide" evidence="1">
    <location>
        <begin position="1"/>
        <end position="24"/>
    </location>
</feature>
<dbReference type="CDD" id="cd00866">
    <property type="entry name" value="PEBP_euk"/>
    <property type="match status" value="1"/>
</dbReference>
<dbReference type="InterPro" id="IPR008914">
    <property type="entry name" value="PEBP"/>
</dbReference>
<dbReference type="InterPro" id="IPR035810">
    <property type="entry name" value="PEBP_euk"/>
</dbReference>
<reference evidence="2" key="1">
    <citation type="submission" date="2021-12" db="EMBL/GenBank/DDBJ databases">
        <authorList>
            <person name="King R."/>
        </authorList>
    </citation>
    <scope>NUCLEOTIDE SEQUENCE</scope>
</reference>
<dbReference type="Gene3D" id="3.90.280.10">
    <property type="entry name" value="PEBP-like"/>
    <property type="match status" value="1"/>
</dbReference>
<accession>A0A9P0F156</accession>
<keyword evidence="3" id="KW-1185">Reference proteome</keyword>
<name>A0A9P0F156_BEMTA</name>
<dbReference type="EMBL" id="OU963864">
    <property type="protein sequence ID" value="CAH0387521.1"/>
    <property type="molecule type" value="Genomic_DNA"/>
</dbReference>
<dbReference type="PANTHER" id="PTHR11362:SF82">
    <property type="entry name" value="PHOSPHATIDYLETHANOLAMINE-BINDING PROTEIN 4"/>
    <property type="match status" value="1"/>
</dbReference>
<dbReference type="Pfam" id="PF01161">
    <property type="entry name" value="PBP"/>
    <property type="match status" value="1"/>
</dbReference>
<dbReference type="PANTHER" id="PTHR11362">
    <property type="entry name" value="PHOSPHATIDYLETHANOLAMINE-BINDING PROTEIN"/>
    <property type="match status" value="1"/>
</dbReference>
<evidence type="ECO:0000313" key="2">
    <source>
        <dbReference type="EMBL" id="CAH0387521.1"/>
    </source>
</evidence>
<dbReference type="Proteomes" id="UP001152759">
    <property type="component" value="Chromosome 3"/>
</dbReference>
<dbReference type="AlphaFoldDB" id="A0A9P0F156"/>
<evidence type="ECO:0000313" key="3">
    <source>
        <dbReference type="Proteomes" id="UP001152759"/>
    </source>
</evidence>
<evidence type="ECO:0008006" key="4">
    <source>
        <dbReference type="Google" id="ProtNLM"/>
    </source>
</evidence>
<gene>
    <name evidence="2" type="ORF">BEMITA_LOCUS6524</name>
</gene>
<proteinExistence type="predicted"/>
<dbReference type="InterPro" id="IPR036610">
    <property type="entry name" value="PEBP-like_sf"/>
</dbReference>